<dbReference type="Pfam" id="PF00001">
    <property type="entry name" value="7tm_1"/>
    <property type="match status" value="1"/>
</dbReference>
<comment type="subcellular location">
    <subcellularLocation>
        <location evidence="1">Cell membrane</location>
        <topology evidence="1">Multi-pass membrane protein</topology>
    </subcellularLocation>
</comment>
<evidence type="ECO:0000313" key="11">
    <source>
        <dbReference type="Proteomes" id="UP000192578"/>
    </source>
</evidence>
<dbReference type="SUPFAM" id="SSF81321">
    <property type="entry name" value="Family A G protein-coupled receptor-like"/>
    <property type="match status" value="1"/>
</dbReference>
<evidence type="ECO:0000256" key="3">
    <source>
        <dbReference type="ARBA" id="ARBA00022692"/>
    </source>
</evidence>
<evidence type="ECO:0000259" key="9">
    <source>
        <dbReference type="PROSITE" id="PS50262"/>
    </source>
</evidence>
<dbReference type="GO" id="GO:0004930">
    <property type="term" value="F:G protein-coupled receptor activity"/>
    <property type="evidence" value="ECO:0007669"/>
    <property type="project" value="UniProtKB-KW"/>
</dbReference>
<keyword evidence="2" id="KW-1003">Cell membrane</keyword>
<dbReference type="OrthoDB" id="6435638at2759"/>
<dbReference type="Proteomes" id="UP000192578">
    <property type="component" value="Unassembled WGS sequence"/>
</dbReference>
<dbReference type="GO" id="GO:0032870">
    <property type="term" value="P:cellular response to hormone stimulus"/>
    <property type="evidence" value="ECO:0007669"/>
    <property type="project" value="TreeGrafter"/>
</dbReference>
<evidence type="ECO:0000256" key="4">
    <source>
        <dbReference type="ARBA" id="ARBA00022989"/>
    </source>
</evidence>
<name>A0A1W0WD34_HYPEX</name>
<evidence type="ECO:0000256" key="2">
    <source>
        <dbReference type="ARBA" id="ARBA00022475"/>
    </source>
</evidence>
<feature type="domain" description="G-protein coupled receptors family 1 profile" evidence="9">
    <location>
        <begin position="87"/>
        <end position="296"/>
    </location>
</feature>
<feature type="transmembrane region" description="Helical" evidence="8">
    <location>
        <begin position="236"/>
        <end position="261"/>
    </location>
</feature>
<dbReference type="Gene3D" id="1.20.1070.10">
    <property type="entry name" value="Rhodopsin 7-helix transmembrane proteins"/>
    <property type="match status" value="1"/>
</dbReference>
<dbReference type="GO" id="GO:0042277">
    <property type="term" value="F:peptide binding"/>
    <property type="evidence" value="ECO:0007669"/>
    <property type="project" value="TreeGrafter"/>
</dbReference>
<comment type="caution">
    <text evidence="10">The sequence shown here is derived from an EMBL/GenBank/DDBJ whole genome shotgun (WGS) entry which is preliminary data.</text>
</comment>
<feature type="transmembrane region" description="Helical" evidence="8">
    <location>
        <begin position="187"/>
        <end position="209"/>
    </location>
</feature>
<keyword evidence="11" id="KW-1185">Reference proteome</keyword>
<organism evidence="10 11">
    <name type="scientific">Hypsibius exemplaris</name>
    <name type="common">Freshwater tardigrade</name>
    <dbReference type="NCBI Taxonomy" id="2072580"/>
    <lineage>
        <taxon>Eukaryota</taxon>
        <taxon>Metazoa</taxon>
        <taxon>Ecdysozoa</taxon>
        <taxon>Tardigrada</taxon>
        <taxon>Eutardigrada</taxon>
        <taxon>Parachela</taxon>
        <taxon>Hypsibioidea</taxon>
        <taxon>Hypsibiidae</taxon>
        <taxon>Hypsibius</taxon>
    </lineage>
</organism>
<feature type="transmembrane region" description="Helical" evidence="8">
    <location>
        <begin position="104"/>
        <end position="127"/>
    </location>
</feature>
<keyword evidence="7" id="KW-0807">Transducer</keyword>
<dbReference type="PRINTS" id="PR00237">
    <property type="entry name" value="GPCRRHODOPSN"/>
</dbReference>
<evidence type="ECO:0000256" key="1">
    <source>
        <dbReference type="ARBA" id="ARBA00004651"/>
    </source>
</evidence>
<keyword evidence="5 8" id="KW-0472">Membrane</keyword>
<keyword evidence="3 7" id="KW-0812">Transmembrane</keyword>
<gene>
    <name evidence="10" type="ORF">BV898_12675</name>
</gene>
<dbReference type="EMBL" id="MTYJ01000130">
    <property type="protein sequence ID" value="OQV13136.1"/>
    <property type="molecule type" value="Genomic_DNA"/>
</dbReference>
<dbReference type="AlphaFoldDB" id="A0A1W0WD34"/>
<evidence type="ECO:0000256" key="8">
    <source>
        <dbReference type="SAM" id="Phobius"/>
    </source>
</evidence>
<dbReference type="PANTHER" id="PTHR24241">
    <property type="entry name" value="NEUROPEPTIDE RECEPTOR-RELATED G-PROTEIN COUPLED RECEPTOR"/>
    <property type="match status" value="1"/>
</dbReference>
<evidence type="ECO:0000313" key="10">
    <source>
        <dbReference type="EMBL" id="OQV13136.1"/>
    </source>
</evidence>
<keyword evidence="6 7" id="KW-0675">Receptor</keyword>
<proteinExistence type="inferred from homology"/>
<feature type="transmembrane region" description="Helical" evidence="8">
    <location>
        <begin position="147"/>
        <end position="166"/>
    </location>
</feature>
<dbReference type="PROSITE" id="PS00237">
    <property type="entry name" value="G_PROTEIN_RECEP_F1_1"/>
    <property type="match status" value="1"/>
</dbReference>
<evidence type="ECO:0000256" key="5">
    <source>
        <dbReference type="ARBA" id="ARBA00023136"/>
    </source>
</evidence>
<feature type="transmembrane region" description="Helical" evidence="8">
    <location>
        <begin position="71"/>
        <end position="92"/>
    </location>
</feature>
<protein>
    <submittedName>
        <fullName evidence="10">Gonadotropin-releasing hormone II receptor</fullName>
    </submittedName>
</protein>
<sequence>MPAFQEGFINVGENDEYPNLITDPSMEDLLDGMNFSLAGGGGDSGFSTMGDNATSVLLELPDEMKFGNKNVLVIVAYVNLMWISLLGNSIVLGKLFYRKNRSRVHFMLLHLCIADLLVTVIEMPLQIVWKSTVQWRAGDALCRLLGGLRVVGLYLSAFILIAISIDRFMSVWDPLSTVTRATCRAKVMVFTAWFLSFACASPQLTVWSLRTHPQFTWYQQCVTFEAFSSHSAEMAYGLWISLLMYGFPLITIIICYLGIWLRISYYSKQTQQQGPNVTKIGKVRQADRVDLNVHVT</sequence>
<accession>A0A1W0WD34</accession>
<evidence type="ECO:0000256" key="6">
    <source>
        <dbReference type="ARBA" id="ARBA00023170"/>
    </source>
</evidence>
<reference evidence="11" key="1">
    <citation type="submission" date="2017-01" db="EMBL/GenBank/DDBJ databases">
        <title>Comparative genomics of anhydrobiosis in the tardigrade Hypsibius dujardini.</title>
        <authorList>
            <person name="Yoshida Y."/>
            <person name="Koutsovoulos G."/>
            <person name="Laetsch D."/>
            <person name="Stevens L."/>
            <person name="Kumar S."/>
            <person name="Horikawa D."/>
            <person name="Ishino K."/>
            <person name="Komine S."/>
            <person name="Tomita M."/>
            <person name="Blaxter M."/>
            <person name="Arakawa K."/>
        </authorList>
    </citation>
    <scope>NUCLEOTIDE SEQUENCE [LARGE SCALE GENOMIC DNA]</scope>
    <source>
        <strain evidence="11">Z151</strain>
    </source>
</reference>
<keyword evidence="7" id="KW-0297">G-protein coupled receptor</keyword>
<dbReference type="PROSITE" id="PS50262">
    <property type="entry name" value="G_PROTEIN_RECEP_F1_2"/>
    <property type="match status" value="1"/>
</dbReference>
<keyword evidence="4 8" id="KW-1133">Transmembrane helix</keyword>
<dbReference type="GO" id="GO:0005886">
    <property type="term" value="C:plasma membrane"/>
    <property type="evidence" value="ECO:0007669"/>
    <property type="project" value="UniProtKB-SubCell"/>
</dbReference>
<evidence type="ECO:0000256" key="7">
    <source>
        <dbReference type="RuleBase" id="RU000688"/>
    </source>
</evidence>
<dbReference type="PANTHER" id="PTHR24241:SF59">
    <property type="entry name" value="ADIPOKINETIC HORMONE RECEPTOR, ISOFORM C"/>
    <property type="match status" value="1"/>
</dbReference>
<comment type="similarity">
    <text evidence="7">Belongs to the G-protein coupled receptor 1 family.</text>
</comment>
<dbReference type="InterPro" id="IPR000276">
    <property type="entry name" value="GPCR_Rhodpsn"/>
</dbReference>
<dbReference type="InterPro" id="IPR017452">
    <property type="entry name" value="GPCR_Rhodpsn_7TM"/>
</dbReference>